<dbReference type="PANTHER" id="PTHR11528">
    <property type="entry name" value="HEAT SHOCK PROTEIN 90 FAMILY MEMBER"/>
    <property type="match status" value="1"/>
</dbReference>
<sequence length="1032" mass="116451">MLDATISYAEKSAEQASKLPAFGGFSLLQAKREITELLSRIGSHNIFDEYTKHDIGHVDAMLSHLEWIVPDATKKIMTSADWLLTVLAAYFHDLGMLVTREEYASREQSAFPAFRDEILRADDDLGRDYVARLRDLNEDERERFLYQEFVRTYHASRVRAWIEGRPAPSMGITSEIAAEVQRILGALDDVFLDDLAVVCESHHLDDLHDLTRYPVSRPYGGHPQETANVQYAAVLLRTIDLLHITKDRTPSITYRIINPRDPISQTEWAKQSAVRAVRARYGVDAEGNLSADMPRDTIEVHARFSNADGFFGLTSYLTYAQEQLQKSHEWIAASSRSRGTFHEFPWRKIDTSNIETRGFLSQPFEFTLDQAKILDLLTGHTLYNDSSVVLRELLQNSIDAVRLAHGNQALTDGRIQVRWNENERSLEVWDNGTGMTQEIIEKNFLRAGSSRYQDPQFQKENPNFHPISRFGIGVLSAFMLADQVEVVTCHKEQQEARYLSLRSVHGKYLIRLLNKSEDAIAREIGSHGTMVRLKIRPSAIMPDVVGLARRWIVLPGCRISVHVEAGEEISVGYDSVADALRASLREAGITVEDPDTHSETKRPVRIVEYGKGNLSIAYAVVWDPYFKEWSFLTPPSSDSRLRRAGKGRSYYWCGMCVEGIRVNFEAPGYREDSPIWAIGNASGPGAPRTNVARSALEVTSEFRETLKGVYDAYCDHVVSEVRDLHENRSYSLTWATGEASILLHPLTNSRGGVELPQLLQESLKKVPIYVVEENGKRTQVSASELGEQEFLWTIESGFAEHIEYLLREVPGSTSFSDFRKVLGGEHLALPDGPILCTRLGRSITDELLRESWQVAEIHGDIARRRCDAKWISKEAGALWSSDEIWSSGIDLGRLSERTDRNLRSSFSAPIRVPLRPVESSGFTSGESAVVVGGSRYLLSSNPWREAVPALANQGGCSLDEKDPSLVALSVLLTLLADHRGRLEPLVDTIRQSEIADLLDLDSCMEIWRDSKWDVFDARRWRRWNASETSYFD</sequence>
<evidence type="ECO:0000256" key="1">
    <source>
        <dbReference type="ARBA" id="ARBA00008239"/>
    </source>
</evidence>
<protein>
    <recommendedName>
        <fullName evidence="5">Histidine kinase/HSP90-like ATPase domain-containing protein</fullName>
    </recommendedName>
</protein>
<name>A0ABQ4GTM7_9ACTN</name>
<keyword evidence="3" id="KW-0067">ATP-binding</keyword>
<keyword evidence="2" id="KW-0547">Nucleotide-binding</keyword>
<proteinExistence type="inferred from homology"/>
<evidence type="ECO:0000313" key="7">
    <source>
        <dbReference type="Proteomes" id="UP000660454"/>
    </source>
</evidence>
<keyword evidence="7" id="KW-1185">Reference proteome</keyword>
<evidence type="ECO:0000259" key="5">
    <source>
        <dbReference type="SMART" id="SM00387"/>
    </source>
</evidence>
<evidence type="ECO:0000256" key="4">
    <source>
        <dbReference type="ARBA" id="ARBA00023186"/>
    </source>
</evidence>
<dbReference type="RefSeq" id="WP_204050985.1">
    <property type="nucleotide sequence ID" value="NZ_BOOF01000034.1"/>
</dbReference>
<evidence type="ECO:0000256" key="2">
    <source>
        <dbReference type="ARBA" id="ARBA00022741"/>
    </source>
</evidence>
<evidence type="ECO:0000313" key="6">
    <source>
        <dbReference type="EMBL" id="GIH64791.1"/>
    </source>
</evidence>
<evidence type="ECO:0000256" key="3">
    <source>
        <dbReference type="ARBA" id="ARBA00022840"/>
    </source>
</evidence>
<reference evidence="6 7" key="1">
    <citation type="submission" date="2021-01" db="EMBL/GenBank/DDBJ databases">
        <title>Whole genome shotgun sequence of Microbispora siamensis NBRC 104113.</title>
        <authorList>
            <person name="Komaki H."/>
            <person name="Tamura T."/>
        </authorList>
    </citation>
    <scope>NUCLEOTIDE SEQUENCE [LARGE SCALE GENOMIC DNA]</scope>
    <source>
        <strain evidence="6 7">NBRC 104113</strain>
    </source>
</reference>
<feature type="domain" description="Histidine kinase/HSP90-like ATPase" evidence="5">
    <location>
        <begin position="381"/>
        <end position="539"/>
    </location>
</feature>
<dbReference type="Pfam" id="PF24391">
    <property type="entry name" value="HD-CE"/>
    <property type="match status" value="1"/>
</dbReference>
<dbReference type="EMBL" id="BOOF01000034">
    <property type="protein sequence ID" value="GIH64791.1"/>
    <property type="molecule type" value="Genomic_DNA"/>
</dbReference>
<dbReference type="Gene3D" id="3.30.565.10">
    <property type="entry name" value="Histidine kinase-like ATPase, C-terminal domain"/>
    <property type="match status" value="1"/>
</dbReference>
<dbReference type="Pfam" id="PF13589">
    <property type="entry name" value="HATPase_c_3"/>
    <property type="match status" value="1"/>
</dbReference>
<keyword evidence="4" id="KW-0143">Chaperone</keyword>
<gene>
    <name evidence="6" type="ORF">Msi02_56080</name>
</gene>
<dbReference type="SUPFAM" id="SSF55874">
    <property type="entry name" value="ATPase domain of HSP90 chaperone/DNA topoisomerase II/histidine kinase"/>
    <property type="match status" value="1"/>
</dbReference>
<dbReference type="InterPro" id="IPR036890">
    <property type="entry name" value="HATPase_C_sf"/>
</dbReference>
<dbReference type="InterPro" id="IPR056471">
    <property type="entry name" value="HD-CE"/>
</dbReference>
<dbReference type="InterPro" id="IPR020575">
    <property type="entry name" value="Hsp90_N"/>
</dbReference>
<comment type="caution">
    <text evidence="6">The sequence shown here is derived from an EMBL/GenBank/DDBJ whole genome shotgun (WGS) entry which is preliminary data.</text>
</comment>
<dbReference type="SMART" id="SM00387">
    <property type="entry name" value="HATPase_c"/>
    <property type="match status" value="1"/>
</dbReference>
<accession>A0ABQ4GTM7</accession>
<dbReference type="InterPro" id="IPR001404">
    <property type="entry name" value="Hsp90_fam"/>
</dbReference>
<dbReference type="InterPro" id="IPR003594">
    <property type="entry name" value="HATPase_dom"/>
</dbReference>
<dbReference type="Proteomes" id="UP000660454">
    <property type="component" value="Unassembled WGS sequence"/>
</dbReference>
<organism evidence="6 7">
    <name type="scientific">Microbispora siamensis</name>
    <dbReference type="NCBI Taxonomy" id="564413"/>
    <lineage>
        <taxon>Bacteria</taxon>
        <taxon>Bacillati</taxon>
        <taxon>Actinomycetota</taxon>
        <taxon>Actinomycetes</taxon>
        <taxon>Streptosporangiales</taxon>
        <taxon>Streptosporangiaceae</taxon>
        <taxon>Microbispora</taxon>
    </lineage>
</organism>
<dbReference type="PRINTS" id="PR00775">
    <property type="entry name" value="HEATSHOCK90"/>
</dbReference>
<comment type="similarity">
    <text evidence="1">Belongs to the heat shock protein 90 family.</text>
</comment>